<sequence>MTAMTIGWIVVCILAYFVWGMPPNWVAAASIRGVLVATNILIIILGAIALYYSMRESGALRRISNAIINLNPDRRVQVSLAWFIAAFVEGIAGFGTPGALVGPLLVSIGFPAKIAVPLVLILNSTPVSFGVIGIPTVAGVGYTLDIPSVNAALSTGGIDYWHWINHMVTTSVASIHGLIGIFVPVLAVTFVVKWSGGKLRDIIEAVPSALLGGLLFVVPFFLIAYFTGPELASVLGALIGMAIYTLLLKKGLFNFKKRYTFPDEMSTDIAEPEKPPVSHGMFRAFLPYILISLILILTKVIPQVNTFCASNGILAFDNILGSSASFA</sequence>
<evidence type="ECO:0000256" key="1">
    <source>
        <dbReference type="ARBA" id="ARBA00004651"/>
    </source>
</evidence>
<dbReference type="EMBL" id="BARW01000652">
    <property type="protein sequence ID" value="GAI67304.1"/>
    <property type="molecule type" value="Genomic_DNA"/>
</dbReference>
<dbReference type="GO" id="GO:0015129">
    <property type="term" value="F:lactate transmembrane transporter activity"/>
    <property type="evidence" value="ECO:0007669"/>
    <property type="project" value="InterPro"/>
</dbReference>
<dbReference type="AlphaFoldDB" id="X1SHN8"/>
<dbReference type="InterPro" id="IPR003804">
    <property type="entry name" value="Lactate_perm"/>
</dbReference>
<comment type="caution">
    <text evidence="8">The sequence shown here is derived from an EMBL/GenBank/DDBJ whole genome shotgun (WGS) entry which is preliminary data.</text>
</comment>
<evidence type="ECO:0000256" key="5">
    <source>
        <dbReference type="ARBA" id="ARBA00022989"/>
    </source>
</evidence>
<evidence type="ECO:0000313" key="8">
    <source>
        <dbReference type="EMBL" id="GAI67304.1"/>
    </source>
</evidence>
<keyword evidence="3" id="KW-1003">Cell membrane</keyword>
<comment type="subcellular location">
    <subcellularLocation>
        <location evidence="1">Cell membrane</location>
        <topology evidence="1">Multi-pass membrane protein</topology>
    </subcellularLocation>
</comment>
<gene>
    <name evidence="8" type="ORF">S12H4_02599</name>
</gene>
<feature type="transmembrane region" description="Helical" evidence="7">
    <location>
        <begin position="80"/>
        <end position="106"/>
    </location>
</feature>
<name>X1SHN8_9ZZZZ</name>
<proteinExistence type="predicted"/>
<accession>X1SHN8</accession>
<feature type="non-terminal residue" evidence="8">
    <location>
        <position position="327"/>
    </location>
</feature>
<feature type="transmembrane region" description="Helical" evidence="7">
    <location>
        <begin position="231"/>
        <end position="248"/>
    </location>
</feature>
<feature type="transmembrane region" description="Helical" evidence="7">
    <location>
        <begin position="6"/>
        <end position="27"/>
    </location>
</feature>
<keyword evidence="6 7" id="KW-0472">Membrane</keyword>
<evidence type="ECO:0000256" key="4">
    <source>
        <dbReference type="ARBA" id="ARBA00022692"/>
    </source>
</evidence>
<organism evidence="8">
    <name type="scientific">marine sediment metagenome</name>
    <dbReference type="NCBI Taxonomy" id="412755"/>
    <lineage>
        <taxon>unclassified sequences</taxon>
        <taxon>metagenomes</taxon>
        <taxon>ecological metagenomes</taxon>
    </lineage>
</organism>
<evidence type="ECO:0000256" key="3">
    <source>
        <dbReference type="ARBA" id="ARBA00022475"/>
    </source>
</evidence>
<evidence type="ECO:0000256" key="2">
    <source>
        <dbReference type="ARBA" id="ARBA00022448"/>
    </source>
</evidence>
<keyword evidence="5 7" id="KW-1133">Transmembrane helix</keyword>
<evidence type="ECO:0000256" key="6">
    <source>
        <dbReference type="ARBA" id="ARBA00023136"/>
    </source>
</evidence>
<feature type="transmembrane region" description="Helical" evidence="7">
    <location>
        <begin position="202"/>
        <end position="225"/>
    </location>
</feature>
<dbReference type="GO" id="GO:0015295">
    <property type="term" value="F:solute:proton symporter activity"/>
    <property type="evidence" value="ECO:0007669"/>
    <property type="project" value="TreeGrafter"/>
</dbReference>
<protein>
    <recommendedName>
        <fullName evidence="9">L-lactate permease</fullName>
    </recommendedName>
</protein>
<keyword evidence="2" id="KW-0813">Transport</keyword>
<dbReference type="PANTHER" id="PTHR30003:SF0">
    <property type="entry name" value="GLYCOLATE PERMEASE GLCA-RELATED"/>
    <property type="match status" value="1"/>
</dbReference>
<dbReference type="Pfam" id="PF02652">
    <property type="entry name" value="Lactate_perm"/>
    <property type="match status" value="1"/>
</dbReference>
<reference evidence="8" key="1">
    <citation type="journal article" date="2014" name="Front. Microbiol.">
        <title>High frequency of phylogenetically diverse reductive dehalogenase-homologous genes in deep subseafloor sedimentary metagenomes.</title>
        <authorList>
            <person name="Kawai M."/>
            <person name="Futagami T."/>
            <person name="Toyoda A."/>
            <person name="Takaki Y."/>
            <person name="Nishi S."/>
            <person name="Hori S."/>
            <person name="Arai W."/>
            <person name="Tsubouchi T."/>
            <person name="Morono Y."/>
            <person name="Uchiyama I."/>
            <person name="Ito T."/>
            <person name="Fujiyama A."/>
            <person name="Inagaki F."/>
            <person name="Takami H."/>
        </authorList>
    </citation>
    <scope>NUCLEOTIDE SEQUENCE</scope>
    <source>
        <strain evidence="8">Expedition CK06-06</strain>
    </source>
</reference>
<evidence type="ECO:0000256" key="7">
    <source>
        <dbReference type="SAM" id="Phobius"/>
    </source>
</evidence>
<dbReference type="GO" id="GO:0005886">
    <property type="term" value="C:plasma membrane"/>
    <property type="evidence" value="ECO:0007669"/>
    <property type="project" value="UniProtKB-SubCell"/>
</dbReference>
<feature type="transmembrane region" description="Helical" evidence="7">
    <location>
        <begin position="284"/>
        <end position="301"/>
    </location>
</feature>
<feature type="transmembrane region" description="Helical" evidence="7">
    <location>
        <begin position="34"/>
        <end position="54"/>
    </location>
</feature>
<feature type="transmembrane region" description="Helical" evidence="7">
    <location>
        <begin position="164"/>
        <end position="190"/>
    </location>
</feature>
<keyword evidence="4 7" id="KW-0812">Transmembrane</keyword>
<evidence type="ECO:0008006" key="9">
    <source>
        <dbReference type="Google" id="ProtNLM"/>
    </source>
</evidence>
<dbReference type="PANTHER" id="PTHR30003">
    <property type="entry name" value="L-LACTATE PERMEASE"/>
    <property type="match status" value="1"/>
</dbReference>
<feature type="transmembrane region" description="Helical" evidence="7">
    <location>
        <begin position="118"/>
        <end position="144"/>
    </location>
</feature>